<protein>
    <submittedName>
        <fullName evidence="1">14342_t:CDS:1</fullName>
    </submittedName>
</protein>
<accession>A0ACA9RUS3</accession>
<proteinExistence type="predicted"/>
<dbReference type="Proteomes" id="UP000789920">
    <property type="component" value="Unassembled WGS sequence"/>
</dbReference>
<sequence>LVHFIEKADLMFFKKVQRNRSYPLISTYKSKLVNVFNLKMSQSHENLTVSLTQDPIIEHEDDYIIEGSDDEQDTYESQLSHLYKLLDK</sequence>
<reference evidence="1" key="1">
    <citation type="submission" date="2021-06" db="EMBL/GenBank/DDBJ databases">
        <authorList>
            <person name="Kallberg Y."/>
            <person name="Tangrot J."/>
            <person name="Rosling A."/>
        </authorList>
    </citation>
    <scope>NUCLEOTIDE SEQUENCE</scope>
    <source>
        <strain evidence="1">MA461A</strain>
    </source>
</reference>
<evidence type="ECO:0000313" key="1">
    <source>
        <dbReference type="EMBL" id="CAG8811225.1"/>
    </source>
</evidence>
<evidence type="ECO:0000313" key="2">
    <source>
        <dbReference type="Proteomes" id="UP000789920"/>
    </source>
</evidence>
<gene>
    <name evidence="1" type="ORF">RPERSI_LOCUS23261</name>
</gene>
<name>A0ACA9RUS3_9GLOM</name>
<feature type="non-terminal residue" evidence="1">
    <location>
        <position position="1"/>
    </location>
</feature>
<organism evidence="1 2">
    <name type="scientific">Racocetra persica</name>
    <dbReference type="NCBI Taxonomy" id="160502"/>
    <lineage>
        <taxon>Eukaryota</taxon>
        <taxon>Fungi</taxon>
        <taxon>Fungi incertae sedis</taxon>
        <taxon>Mucoromycota</taxon>
        <taxon>Glomeromycotina</taxon>
        <taxon>Glomeromycetes</taxon>
        <taxon>Diversisporales</taxon>
        <taxon>Gigasporaceae</taxon>
        <taxon>Racocetra</taxon>
    </lineage>
</organism>
<feature type="non-terminal residue" evidence="1">
    <location>
        <position position="88"/>
    </location>
</feature>
<dbReference type="EMBL" id="CAJVQC010072129">
    <property type="protein sequence ID" value="CAG8811225.1"/>
    <property type="molecule type" value="Genomic_DNA"/>
</dbReference>
<comment type="caution">
    <text evidence="1">The sequence shown here is derived from an EMBL/GenBank/DDBJ whole genome shotgun (WGS) entry which is preliminary data.</text>
</comment>
<keyword evidence="2" id="KW-1185">Reference proteome</keyword>